<evidence type="ECO:0000313" key="3">
    <source>
        <dbReference type="Proteomes" id="UP000009170"/>
    </source>
</evidence>
<evidence type="ECO:0000259" key="1">
    <source>
        <dbReference type="Pfam" id="PF21057"/>
    </source>
</evidence>
<dbReference type="Proteomes" id="UP000009170">
    <property type="component" value="Unassembled WGS sequence"/>
</dbReference>
<organism evidence="2 3">
    <name type="scientific">Ostreococcus tauri</name>
    <name type="common">Marine green alga</name>
    <dbReference type="NCBI Taxonomy" id="70448"/>
    <lineage>
        <taxon>Eukaryota</taxon>
        <taxon>Viridiplantae</taxon>
        <taxon>Chlorophyta</taxon>
        <taxon>Mamiellophyceae</taxon>
        <taxon>Mamiellales</taxon>
        <taxon>Bathycoccaceae</taxon>
        <taxon>Ostreococcus</taxon>
    </lineage>
</organism>
<dbReference type="KEGG" id="ota:OT_ostta06g01770"/>
<dbReference type="Pfam" id="PF21057">
    <property type="entry name" value="Hikeshi-like_C"/>
    <property type="match status" value="1"/>
</dbReference>
<dbReference type="STRING" id="70448.A0A090N3L3"/>
<dbReference type="OrthoDB" id="10248398at2759"/>
<protein>
    <recommendedName>
        <fullName evidence="1">Hikeshi-like C-terminal domain-containing protein</fullName>
    </recommendedName>
</protein>
<dbReference type="PANTHER" id="PTHR12925">
    <property type="entry name" value="HIKESHI FAMILY MEMBER"/>
    <property type="match status" value="1"/>
</dbReference>
<dbReference type="PANTHER" id="PTHR12925:SF0">
    <property type="entry name" value="PROTEIN HIKESHI"/>
    <property type="match status" value="1"/>
</dbReference>
<dbReference type="InterPro" id="IPR048364">
    <property type="entry name" value="Hikeshi-like_C"/>
</dbReference>
<gene>
    <name evidence="2" type="ORF">OT_ostta06g01770</name>
</gene>
<dbReference type="GeneID" id="9833367"/>
<name>A0A090N3L3_OSTTA</name>
<reference evidence="2 3" key="2">
    <citation type="journal article" date="2014" name="BMC Genomics">
        <title>An improved genome of the model marine alga Ostreococcus tauri unfolds by assessing Illumina de novo assemblies.</title>
        <authorList>
            <person name="Blanc-Mathieu R."/>
            <person name="Verhelst B."/>
            <person name="Derelle E."/>
            <person name="Rombauts S."/>
            <person name="Bouget F.Y."/>
            <person name="Carre I."/>
            <person name="Chateau A."/>
            <person name="Eyre-Walker A."/>
            <person name="Grimsley N."/>
            <person name="Moreau H."/>
            <person name="Piegu B."/>
            <person name="Rivals E."/>
            <person name="Schackwitz W."/>
            <person name="Van de Peer Y."/>
            <person name="Piganeau G."/>
        </authorList>
    </citation>
    <scope>NUCLEOTIDE SEQUENCE [LARGE SCALE GENOMIC DNA]</scope>
    <source>
        <strain evidence="3">OTTH 0595 / CCAP 157/2 / RCC745</strain>
    </source>
</reference>
<reference evidence="3" key="1">
    <citation type="journal article" date="2006" name="Proc. Natl. Acad. Sci. U.S.A.">
        <title>Genome analysis of the smallest free-living eukaryote Ostreococcus tauri unveils many unique features.</title>
        <authorList>
            <person name="Derelle E."/>
            <person name="Ferraz C."/>
            <person name="Rombauts S."/>
            <person name="Rouze P."/>
            <person name="Worden A.Z."/>
            <person name="Robbens S."/>
            <person name="Partensky F."/>
            <person name="Degroeve S."/>
            <person name="Echeynie S."/>
            <person name="Cooke R."/>
            <person name="Saeys Y."/>
            <person name="Wuyts J."/>
            <person name="Jabbari K."/>
            <person name="Bowler C."/>
            <person name="Panaud O."/>
            <person name="Piegu B."/>
            <person name="Ball S.G."/>
            <person name="Ral J.-P."/>
            <person name="Bouget F.-Y."/>
            <person name="Piganeau G."/>
            <person name="De Baets B."/>
            <person name="Picard A."/>
            <person name="Delseny M."/>
            <person name="Demaille J."/>
            <person name="Van de Peer Y."/>
            <person name="Moreau H."/>
        </authorList>
    </citation>
    <scope>NUCLEOTIDE SEQUENCE [LARGE SCALE GENOMIC DNA]</scope>
    <source>
        <strain evidence="3">OTTH 0595 / CCAP 157/2 / RCC745</strain>
    </source>
</reference>
<feature type="domain" description="Hikeshi-like C-terminal" evidence="1">
    <location>
        <begin position="128"/>
        <end position="182"/>
    </location>
</feature>
<proteinExistence type="predicted"/>
<comment type="caution">
    <text evidence="2">The sequence shown here is derived from an EMBL/GenBank/DDBJ whole genome shotgun (WGS) entry which is preliminary data.</text>
</comment>
<dbReference type="FunCoup" id="A0A090N3L3">
    <property type="interactions" value="1233"/>
</dbReference>
<dbReference type="InParanoid" id="A0A090N3L3"/>
<dbReference type="GO" id="GO:0005634">
    <property type="term" value="C:nucleus"/>
    <property type="evidence" value="ECO:0007669"/>
    <property type="project" value="TreeGrafter"/>
</dbReference>
<dbReference type="GO" id="GO:0005829">
    <property type="term" value="C:cytosol"/>
    <property type="evidence" value="ECO:0007669"/>
    <property type="project" value="TreeGrafter"/>
</dbReference>
<evidence type="ECO:0000313" key="2">
    <source>
        <dbReference type="EMBL" id="CEF98318.1"/>
    </source>
</evidence>
<dbReference type="EMBL" id="CAID01000006">
    <property type="protein sequence ID" value="CEF98318.1"/>
    <property type="molecule type" value="Genomic_DNA"/>
</dbReference>
<dbReference type="GO" id="GO:0006606">
    <property type="term" value="P:protein import into nucleus"/>
    <property type="evidence" value="ECO:0007669"/>
    <property type="project" value="TreeGrafter"/>
</dbReference>
<keyword evidence="3" id="KW-1185">Reference proteome</keyword>
<dbReference type="InterPro" id="IPR031318">
    <property type="entry name" value="OPI10"/>
</dbReference>
<dbReference type="AlphaFoldDB" id="A0A090N3L3"/>
<dbReference type="GO" id="GO:0061608">
    <property type="term" value="F:nuclear import signal receptor activity"/>
    <property type="evidence" value="ECO:0007669"/>
    <property type="project" value="TreeGrafter"/>
</dbReference>
<sequence>MAFGVVLAKKSAVVLSESFRRVDERSWALDLSGGATAATHVECRDACFFLTSTGLLDDNSALCFYIQAGDSAWEYCGCVANAKPSDVFALRWPKSADGGDFPNAAIGVSVEPLALALEKEAAMVQHKETFAKRVAEDLFNFMQSFQGPESTADHMVVPVNILTRWFDKFTAKFRRDPGFLDRPRLDVA</sequence>
<dbReference type="RefSeq" id="XP_022839204.1">
    <property type="nucleotide sequence ID" value="XM_022984000.1"/>
</dbReference>
<accession>A0A090N3L3</accession>